<keyword evidence="2" id="KW-1133">Transmembrane helix</keyword>
<evidence type="ECO:0008006" key="5">
    <source>
        <dbReference type="Google" id="ProtNLM"/>
    </source>
</evidence>
<comment type="caution">
    <text evidence="3">The sequence shown here is derived from an EMBL/GenBank/DDBJ whole genome shotgun (WGS) entry which is preliminary data.</text>
</comment>
<protein>
    <recommendedName>
        <fullName evidence="5">Membrane lipoprotein</fullName>
    </recommendedName>
</protein>
<feature type="transmembrane region" description="Helical" evidence="2">
    <location>
        <begin position="12"/>
        <end position="36"/>
    </location>
</feature>
<proteinExistence type="predicted"/>
<organism evidence="3 4">
    <name type="scientific">Tripterygium wilfordii</name>
    <name type="common">Thunder God vine</name>
    <dbReference type="NCBI Taxonomy" id="458696"/>
    <lineage>
        <taxon>Eukaryota</taxon>
        <taxon>Viridiplantae</taxon>
        <taxon>Streptophyta</taxon>
        <taxon>Embryophyta</taxon>
        <taxon>Tracheophyta</taxon>
        <taxon>Spermatophyta</taxon>
        <taxon>Magnoliopsida</taxon>
        <taxon>eudicotyledons</taxon>
        <taxon>Gunneridae</taxon>
        <taxon>Pentapetalae</taxon>
        <taxon>rosids</taxon>
        <taxon>fabids</taxon>
        <taxon>Celastrales</taxon>
        <taxon>Celastraceae</taxon>
        <taxon>Tripterygium</taxon>
    </lineage>
</organism>
<keyword evidence="2" id="KW-0812">Transmembrane</keyword>
<keyword evidence="4" id="KW-1185">Reference proteome</keyword>
<dbReference type="InParanoid" id="A0A7J7DZF8"/>
<evidence type="ECO:0000313" key="4">
    <source>
        <dbReference type="Proteomes" id="UP000593562"/>
    </source>
</evidence>
<feature type="transmembrane region" description="Helical" evidence="2">
    <location>
        <begin position="48"/>
        <end position="70"/>
    </location>
</feature>
<dbReference type="EMBL" id="JAAARO010000002">
    <property type="protein sequence ID" value="KAF5751780.1"/>
    <property type="molecule type" value="Genomic_DNA"/>
</dbReference>
<evidence type="ECO:0000313" key="3">
    <source>
        <dbReference type="EMBL" id="KAF5751780.1"/>
    </source>
</evidence>
<keyword evidence="2" id="KW-0472">Membrane</keyword>
<feature type="compositionally biased region" description="Low complexity" evidence="1">
    <location>
        <begin position="141"/>
        <end position="152"/>
    </location>
</feature>
<feature type="region of interest" description="Disordered" evidence="1">
    <location>
        <begin position="118"/>
        <end position="165"/>
    </location>
</feature>
<gene>
    <name evidence="3" type="ORF">HS088_TW02G00798</name>
</gene>
<reference evidence="3 4" key="1">
    <citation type="journal article" date="2020" name="Nat. Commun.">
        <title>Genome of Tripterygium wilfordii and identification of cytochrome P450 involved in triptolide biosynthesis.</title>
        <authorList>
            <person name="Tu L."/>
            <person name="Su P."/>
            <person name="Zhang Z."/>
            <person name="Gao L."/>
            <person name="Wang J."/>
            <person name="Hu T."/>
            <person name="Zhou J."/>
            <person name="Zhang Y."/>
            <person name="Zhao Y."/>
            <person name="Liu Y."/>
            <person name="Song Y."/>
            <person name="Tong Y."/>
            <person name="Lu Y."/>
            <person name="Yang J."/>
            <person name="Xu C."/>
            <person name="Jia M."/>
            <person name="Peters R.J."/>
            <person name="Huang L."/>
            <person name="Gao W."/>
        </authorList>
    </citation>
    <scope>NUCLEOTIDE SEQUENCE [LARGE SCALE GENOMIC DNA]</scope>
    <source>
        <strain evidence="4">cv. XIE 37</strain>
        <tissue evidence="3">Leaf</tissue>
    </source>
</reference>
<dbReference type="Proteomes" id="UP000593562">
    <property type="component" value="Unassembled WGS sequence"/>
</dbReference>
<sequence>MPAPDPKTGRAFIWLVSCFLFISLSAGGTFLILYMILPESNATSWLPIAAVFFVCLPWMFWFLTCFYRVVSRACGFRVAIGGGGGGGRGGGNVTEVVTTTCREPAEVTVEADSLENDNRKVQFGQDQEAGQQGNDRKMRHSLSNSSGSSITSHESEMPLASSMAS</sequence>
<dbReference type="PANTHER" id="PTHR34964:SF1">
    <property type="entry name" value="MEMBRANE LIPOPROTEIN"/>
    <property type="match status" value="1"/>
</dbReference>
<accession>A0A7J7DZF8</accession>
<evidence type="ECO:0000256" key="2">
    <source>
        <dbReference type="SAM" id="Phobius"/>
    </source>
</evidence>
<dbReference type="AlphaFoldDB" id="A0A7J7DZF8"/>
<dbReference type="PANTHER" id="PTHR34964">
    <property type="entry name" value="MEMBRANE LIPOPROTEIN-RELATED"/>
    <property type="match status" value="1"/>
</dbReference>
<evidence type="ECO:0000256" key="1">
    <source>
        <dbReference type="SAM" id="MobiDB-lite"/>
    </source>
</evidence>
<name>A0A7J7DZF8_TRIWF</name>
<feature type="compositionally biased region" description="Polar residues" evidence="1">
    <location>
        <begin position="124"/>
        <end position="133"/>
    </location>
</feature>